<feature type="domain" description="PIH1D1/2/3 CS-like" evidence="5">
    <location>
        <begin position="308"/>
        <end position="405"/>
    </location>
</feature>
<dbReference type="Gene3D" id="2.60.40.790">
    <property type="match status" value="1"/>
</dbReference>
<dbReference type="CDD" id="cd00298">
    <property type="entry name" value="ACD_sHsps_p23-like"/>
    <property type="match status" value="1"/>
</dbReference>
<feature type="domain" description="PIH1 N-terminal" evidence="4">
    <location>
        <begin position="79"/>
        <end position="245"/>
    </location>
</feature>
<dbReference type="PANTHER" id="PTHR22997">
    <property type="entry name" value="PIH1 DOMAIN-CONTAINING PROTEIN 1"/>
    <property type="match status" value="1"/>
</dbReference>
<organism evidence="6 7">
    <name type="scientific">Marchantia polymorpha subsp. ruderalis</name>
    <dbReference type="NCBI Taxonomy" id="1480154"/>
    <lineage>
        <taxon>Eukaryota</taxon>
        <taxon>Viridiplantae</taxon>
        <taxon>Streptophyta</taxon>
        <taxon>Embryophyta</taxon>
        <taxon>Marchantiophyta</taxon>
        <taxon>Marchantiopsida</taxon>
        <taxon>Marchantiidae</taxon>
        <taxon>Marchantiales</taxon>
        <taxon>Marchantiaceae</taxon>
        <taxon>Marchantia</taxon>
    </lineage>
</organism>
<dbReference type="EMBL" id="LVLJ01003206">
    <property type="protein sequence ID" value="OAE22441.1"/>
    <property type="molecule type" value="Genomic_DNA"/>
</dbReference>
<feature type="region of interest" description="Disordered" evidence="3">
    <location>
        <begin position="232"/>
        <end position="305"/>
    </location>
</feature>
<accession>A0A176VQ65</accession>
<dbReference type="GO" id="GO:0005737">
    <property type="term" value="C:cytoplasm"/>
    <property type="evidence" value="ECO:0007669"/>
    <property type="project" value="TreeGrafter"/>
</dbReference>
<proteinExistence type="inferred from homology"/>
<dbReference type="InterPro" id="IPR008978">
    <property type="entry name" value="HSP20-like_chaperone"/>
</dbReference>
<dbReference type="PANTHER" id="PTHR22997:SF0">
    <property type="entry name" value="PIH1 DOMAIN-CONTAINING PROTEIN 1"/>
    <property type="match status" value="1"/>
</dbReference>
<protein>
    <recommendedName>
        <fullName evidence="2">PIH1 domain-containing protein 1</fullName>
    </recommendedName>
</protein>
<dbReference type="AlphaFoldDB" id="A0A176VQ65"/>
<evidence type="ECO:0000259" key="4">
    <source>
        <dbReference type="Pfam" id="PF08190"/>
    </source>
</evidence>
<evidence type="ECO:0000256" key="2">
    <source>
        <dbReference type="ARBA" id="ARBA00040540"/>
    </source>
</evidence>
<comment type="caution">
    <text evidence="6">The sequence shown here is derived from an EMBL/GenBank/DDBJ whole genome shotgun (WGS) entry which is preliminary data.</text>
</comment>
<evidence type="ECO:0000256" key="3">
    <source>
        <dbReference type="SAM" id="MobiDB-lite"/>
    </source>
</evidence>
<dbReference type="Pfam" id="PF08190">
    <property type="entry name" value="PIH1"/>
    <property type="match status" value="1"/>
</dbReference>
<evidence type="ECO:0000259" key="5">
    <source>
        <dbReference type="Pfam" id="PF18201"/>
    </source>
</evidence>
<gene>
    <name evidence="6" type="ORF">AXG93_2381s1370</name>
</gene>
<dbReference type="InterPro" id="IPR012981">
    <property type="entry name" value="PIH1_N"/>
</dbReference>
<dbReference type="SUPFAM" id="SSF49764">
    <property type="entry name" value="HSP20-like chaperones"/>
    <property type="match status" value="1"/>
</dbReference>
<dbReference type="Pfam" id="PF18201">
    <property type="entry name" value="PIH1_CS"/>
    <property type="match status" value="1"/>
</dbReference>
<name>A0A176VQ65_MARPO</name>
<sequence>MATAEAFDKINMTPEVSAPPQLHTTLEHSFSPPPSSSLEVYYGDPFLSLWASREVKNMTHMMKDPKFMELFADYAKEMSDPNNRKEMEDALREAENRGEKVPGFPEDKELLIPSTAFCAKTKNEKTGAKVCARAKVFINICYSDKIAKPKGTEAKDKSGTAWEIPYSLGPAQTDVDKRGAACEVHDFVVATETHHMARMDKRFKNFLVETAVDAVQTQRAVQLSRDFSLPKLTYKGPNKEPKMLTIPKGPYKSPASHPQLRAGVRVPDPVTKKPKSEKKSRPVAESRSATMTPVADNKECPNSSGEVEPKFEVVYRNHLNFTKFWDDNANLPTEHEQPTDIILRVELPKVMTMQDIELEVTEQNVRVAVPGRYILQLHLRYKVDEEKGQAKFDKSKQQLHITLPICHPPLKA</sequence>
<evidence type="ECO:0000313" key="7">
    <source>
        <dbReference type="Proteomes" id="UP000077202"/>
    </source>
</evidence>
<evidence type="ECO:0000256" key="1">
    <source>
        <dbReference type="ARBA" id="ARBA00008511"/>
    </source>
</evidence>
<comment type="similarity">
    <text evidence="1">Belongs to the PIH1 family.</text>
</comment>
<dbReference type="InterPro" id="IPR041442">
    <property type="entry name" value="PIH1D1/2/3_CS-like"/>
</dbReference>
<evidence type="ECO:0000313" key="6">
    <source>
        <dbReference type="EMBL" id="OAE22441.1"/>
    </source>
</evidence>
<dbReference type="InterPro" id="IPR050734">
    <property type="entry name" value="PIH1/Kintoun_subfamily"/>
</dbReference>
<dbReference type="Proteomes" id="UP000077202">
    <property type="component" value="Unassembled WGS sequence"/>
</dbReference>
<reference evidence="6" key="1">
    <citation type="submission" date="2016-03" db="EMBL/GenBank/DDBJ databases">
        <title>Mechanisms controlling the formation of the plant cell surface in tip-growing cells are functionally conserved among land plants.</title>
        <authorList>
            <person name="Honkanen S."/>
            <person name="Jones V.A."/>
            <person name="Morieri G."/>
            <person name="Champion C."/>
            <person name="Hetherington A.J."/>
            <person name="Kelly S."/>
            <person name="Saint-Marcoux D."/>
            <person name="Proust H."/>
            <person name="Prescott H."/>
            <person name="Dolan L."/>
        </authorList>
    </citation>
    <scope>NUCLEOTIDE SEQUENCE [LARGE SCALE GENOMIC DNA]</scope>
    <source>
        <tissue evidence="6">Whole gametophyte</tissue>
    </source>
</reference>
<keyword evidence="7" id="KW-1185">Reference proteome</keyword>